<protein>
    <recommendedName>
        <fullName evidence="2">mannose-1-phosphate guanylyltransferase</fullName>
        <ecNumber evidence="2">2.7.7.13</ecNumber>
    </recommendedName>
</protein>
<name>A0A842HGC7_9BACT</name>
<keyword evidence="6" id="KW-0342">GTP-binding</keyword>
<dbReference type="FunFam" id="3.90.550.10:FF:000046">
    <property type="entry name" value="Mannose-1-phosphate guanylyltransferase (GDP)"/>
    <property type="match status" value="1"/>
</dbReference>
<dbReference type="InterPro" id="IPR051161">
    <property type="entry name" value="Mannose-6P_isomerase_type2"/>
</dbReference>
<evidence type="ECO:0000256" key="2">
    <source>
        <dbReference type="ARBA" id="ARBA00012387"/>
    </source>
</evidence>
<dbReference type="CDD" id="cd02509">
    <property type="entry name" value="GDP-M1P_Guanylyltransferase"/>
    <property type="match status" value="1"/>
</dbReference>
<evidence type="ECO:0000256" key="6">
    <source>
        <dbReference type="ARBA" id="ARBA00023134"/>
    </source>
</evidence>
<comment type="caution">
    <text evidence="10">The sequence shown here is derived from an EMBL/GenBank/DDBJ whole genome shotgun (WGS) entry which is preliminary data.</text>
</comment>
<reference evidence="10 11" key="1">
    <citation type="submission" date="2020-07" db="EMBL/GenBank/DDBJ databases">
        <authorList>
            <person name="Feng X."/>
        </authorList>
    </citation>
    <scope>NUCLEOTIDE SEQUENCE [LARGE SCALE GENOMIC DNA]</scope>
    <source>
        <strain evidence="10 11">JCM31066</strain>
    </source>
</reference>
<keyword evidence="11" id="KW-1185">Reference proteome</keyword>
<dbReference type="SUPFAM" id="SSF159283">
    <property type="entry name" value="Guanosine diphospho-D-mannose pyrophosphorylase/mannose-6-phosphate isomerase linker domain"/>
    <property type="match status" value="1"/>
</dbReference>
<dbReference type="PANTHER" id="PTHR46390">
    <property type="entry name" value="MANNOSE-1-PHOSPHATE GUANYLYLTRANSFERASE"/>
    <property type="match status" value="1"/>
</dbReference>
<evidence type="ECO:0000259" key="9">
    <source>
        <dbReference type="Pfam" id="PF22640"/>
    </source>
</evidence>
<feature type="domain" description="Nucleotidyl transferase" evidence="8">
    <location>
        <begin position="6"/>
        <end position="290"/>
    </location>
</feature>
<keyword evidence="5" id="KW-0547">Nucleotide-binding</keyword>
<dbReference type="EMBL" id="JACHVB010000035">
    <property type="protein sequence ID" value="MBC2595078.1"/>
    <property type="molecule type" value="Genomic_DNA"/>
</dbReference>
<dbReference type="AlphaFoldDB" id="A0A842HGC7"/>
<organism evidence="10 11">
    <name type="scientific">Ruficoccus amylovorans</name>
    <dbReference type="NCBI Taxonomy" id="1804625"/>
    <lineage>
        <taxon>Bacteria</taxon>
        <taxon>Pseudomonadati</taxon>
        <taxon>Verrucomicrobiota</taxon>
        <taxon>Opitutia</taxon>
        <taxon>Puniceicoccales</taxon>
        <taxon>Cerasicoccaceae</taxon>
        <taxon>Ruficoccus</taxon>
    </lineage>
</organism>
<dbReference type="InterPro" id="IPR054566">
    <property type="entry name" value="ManC/GMP-like_b-helix"/>
</dbReference>
<evidence type="ECO:0000256" key="3">
    <source>
        <dbReference type="ARBA" id="ARBA00022679"/>
    </source>
</evidence>
<dbReference type="Proteomes" id="UP000546464">
    <property type="component" value="Unassembled WGS sequence"/>
</dbReference>
<dbReference type="RefSeq" id="WP_185676041.1">
    <property type="nucleotide sequence ID" value="NZ_JACHVB010000035.1"/>
</dbReference>
<sequence length="362" mass="39635">MPEKYVVIMAGGRGERFWPQSRLRKPKHLLPIVGETSMLSQTIDRLEGLVPVENVFVITNAEQRDAVLEVCPALKPENVIGEPVGRDTAPAVGLAALLVKRRDAQAVFAILPADHVIHDAAGFQRVLRAGFDAASAEPVLVTIGIQPAFPATGYGYIHKGQEWTQFDDLPAYRVRRFVEKPDLETARSYVDSGEYFWNAGMFIWAVPTVEAAFEQHSPGHFRDFSAMNAALDAGESLDAAMQRFYPKMEKISVDFALMEKADNVVTIPSAFDWDDVGEWPAIARHHEADANGNVLKGEAMVEAGANNIIVSSKGHLTAIVGADDLIVVHTDDATLVCPKSRAQEIKALVKRLGADEALKRLT</sequence>
<evidence type="ECO:0000259" key="8">
    <source>
        <dbReference type="Pfam" id="PF00483"/>
    </source>
</evidence>
<dbReference type="SUPFAM" id="SSF53448">
    <property type="entry name" value="Nucleotide-diphospho-sugar transferases"/>
    <property type="match status" value="1"/>
</dbReference>
<evidence type="ECO:0000313" key="11">
    <source>
        <dbReference type="Proteomes" id="UP000546464"/>
    </source>
</evidence>
<comment type="similarity">
    <text evidence="1">Belongs to the mannose-6-phosphate isomerase type 2 family.</text>
</comment>
<evidence type="ECO:0000256" key="5">
    <source>
        <dbReference type="ARBA" id="ARBA00022741"/>
    </source>
</evidence>
<dbReference type="Pfam" id="PF00483">
    <property type="entry name" value="NTP_transferase"/>
    <property type="match status" value="1"/>
</dbReference>
<proteinExistence type="inferred from homology"/>
<accession>A0A842HGC7</accession>
<dbReference type="PANTHER" id="PTHR46390:SF1">
    <property type="entry name" value="MANNOSE-1-PHOSPHATE GUANYLYLTRANSFERASE"/>
    <property type="match status" value="1"/>
</dbReference>
<dbReference type="InterPro" id="IPR049577">
    <property type="entry name" value="GMPP_N"/>
</dbReference>
<evidence type="ECO:0000256" key="1">
    <source>
        <dbReference type="ARBA" id="ARBA00006115"/>
    </source>
</evidence>
<feature type="domain" description="MannoseP isomerase/GMP-like beta-helix" evidence="9">
    <location>
        <begin position="303"/>
        <end position="352"/>
    </location>
</feature>
<dbReference type="Gene3D" id="3.90.550.10">
    <property type="entry name" value="Spore Coat Polysaccharide Biosynthesis Protein SpsA, Chain A"/>
    <property type="match status" value="1"/>
</dbReference>
<keyword evidence="4 10" id="KW-0548">Nucleotidyltransferase</keyword>
<dbReference type="GO" id="GO:0009298">
    <property type="term" value="P:GDP-mannose biosynthetic process"/>
    <property type="evidence" value="ECO:0007669"/>
    <property type="project" value="TreeGrafter"/>
</dbReference>
<dbReference type="GO" id="GO:0004475">
    <property type="term" value="F:mannose-1-phosphate guanylyltransferase (GTP) activity"/>
    <property type="evidence" value="ECO:0007669"/>
    <property type="project" value="UniProtKB-EC"/>
</dbReference>
<dbReference type="InterPro" id="IPR005835">
    <property type="entry name" value="NTP_transferase_dom"/>
</dbReference>
<dbReference type="EC" id="2.7.7.13" evidence="2"/>
<keyword evidence="3 10" id="KW-0808">Transferase</keyword>
<evidence type="ECO:0000256" key="4">
    <source>
        <dbReference type="ARBA" id="ARBA00022695"/>
    </source>
</evidence>
<gene>
    <name evidence="10" type="ORF">H5P28_12495</name>
</gene>
<evidence type="ECO:0000313" key="10">
    <source>
        <dbReference type="EMBL" id="MBC2595078.1"/>
    </source>
</evidence>
<comment type="catalytic activity">
    <reaction evidence="7">
        <text>alpha-D-mannose 1-phosphate + GTP + H(+) = GDP-alpha-D-mannose + diphosphate</text>
        <dbReference type="Rhea" id="RHEA:15229"/>
        <dbReference type="ChEBI" id="CHEBI:15378"/>
        <dbReference type="ChEBI" id="CHEBI:33019"/>
        <dbReference type="ChEBI" id="CHEBI:37565"/>
        <dbReference type="ChEBI" id="CHEBI:57527"/>
        <dbReference type="ChEBI" id="CHEBI:58409"/>
        <dbReference type="EC" id="2.7.7.13"/>
    </reaction>
</comment>
<evidence type="ECO:0000256" key="7">
    <source>
        <dbReference type="ARBA" id="ARBA00047343"/>
    </source>
</evidence>
<dbReference type="GO" id="GO:0005525">
    <property type="term" value="F:GTP binding"/>
    <property type="evidence" value="ECO:0007669"/>
    <property type="project" value="UniProtKB-KW"/>
</dbReference>
<dbReference type="Pfam" id="PF22640">
    <property type="entry name" value="ManC_GMP_beta-helix"/>
    <property type="match status" value="1"/>
</dbReference>
<dbReference type="InterPro" id="IPR029044">
    <property type="entry name" value="Nucleotide-diphossugar_trans"/>
</dbReference>